<evidence type="ECO:0000256" key="6">
    <source>
        <dbReference type="ARBA" id="ARBA00023136"/>
    </source>
</evidence>
<feature type="domain" description="ABC transmembrane type-1" evidence="8">
    <location>
        <begin position="91"/>
        <end position="283"/>
    </location>
</feature>
<dbReference type="PANTHER" id="PTHR43744">
    <property type="entry name" value="ABC TRANSPORTER PERMEASE PROTEIN MG189-RELATED-RELATED"/>
    <property type="match status" value="1"/>
</dbReference>
<proteinExistence type="inferred from homology"/>
<evidence type="ECO:0000259" key="8">
    <source>
        <dbReference type="PROSITE" id="PS50928"/>
    </source>
</evidence>
<dbReference type="Proteomes" id="UP001230908">
    <property type="component" value="Unassembled WGS sequence"/>
</dbReference>
<dbReference type="Gene3D" id="1.10.3720.10">
    <property type="entry name" value="MetI-like"/>
    <property type="match status" value="1"/>
</dbReference>
<gene>
    <name evidence="9" type="ORF">RB614_38315</name>
</gene>
<dbReference type="Pfam" id="PF00528">
    <property type="entry name" value="BPD_transp_1"/>
    <property type="match status" value="1"/>
</dbReference>
<accession>A0ABU0ZTJ8</accession>
<keyword evidence="5 7" id="KW-1133">Transmembrane helix</keyword>
<feature type="transmembrane region" description="Helical" evidence="7">
    <location>
        <begin position="203"/>
        <end position="228"/>
    </location>
</feature>
<evidence type="ECO:0000256" key="4">
    <source>
        <dbReference type="ARBA" id="ARBA00022692"/>
    </source>
</evidence>
<keyword evidence="10" id="KW-1185">Reference proteome</keyword>
<evidence type="ECO:0000256" key="5">
    <source>
        <dbReference type="ARBA" id="ARBA00022989"/>
    </source>
</evidence>
<dbReference type="InterPro" id="IPR035906">
    <property type="entry name" value="MetI-like_sf"/>
</dbReference>
<comment type="subcellular location">
    <subcellularLocation>
        <location evidence="1 7">Cell membrane</location>
        <topology evidence="1 7">Multi-pass membrane protein</topology>
    </subcellularLocation>
</comment>
<protein>
    <submittedName>
        <fullName evidence="9">Carbohydrate ABC transporter permease</fullName>
    </submittedName>
</protein>
<evidence type="ECO:0000256" key="2">
    <source>
        <dbReference type="ARBA" id="ARBA00022448"/>
    </source>
</evidence>
<evidence type="ECO:0000256" key="3">
    <source>
        <dbReference type="ARBA" id="ARBA00022475"/>
    </source>
</evidence>
<keyword evidence="3" id="KW-1003">Cell membrane</keyword>
<reference evidence="9 10" key="1">
    <citation type="submission" date="2023-08" db="EMBL/GenBank/DDBJ databases">
        <title>Phytohabitans sansha sp. nov., isolated from marine sediment.</title>
        <authorList>
            <person name="Zhao Y."/>
            <person name="Yi K."/>
        </authorList>
    </citation>
    <scope>NUCLEOTIDE SEQUENCE [LARGE SCALE GENOMIC DNA]</scope>
    <source>
        <strain evidence="9 10">ZYX-F-186</strain>
    </source>
</reference>
<feature type="transmembrane region" description="Helical" evidence="7">
    <location>
        <begin position="159"/>
        <end position="182"/>
    </location>
</feature>
<dbReference type="EMBL" id="JAVHUY010000055">
    <property type="protein sequence ID" value="MDQ7910365.1"/>
    <property type="molecule type" value="Genomic_DNA"/>
</dbReference>
<dbReference type="RefSeq" id="WP_308717615.1">
    <property type="nucleotide sequence ID" value="NZ_JAVHUY010000055.1"/>
</dbReference>
<dbReference type="InterPro" id="IPR000515">
    <property type="entry name" value="MetI-like"/>
</dbReference>
<dbReference type="PROSITE" id="PS50928">
    <property type="entry name" value="ABC_TM1"/>
    <property type="match status" value="1"/>
</dbReference>
<feature type="transmembrane region" description="Helical" evidence="7">
    <location>
        <begin position="30"/>
        <end position="52"/>
    </location>
</feature>
<evidence type="ECO:0000313" key="10">
    <source>
        <dbReference type="Proteomes" id="UP001230908"/>
    </source>
</evidence>
<name>A0ABU0ZTJ8_9ACTN</name>
<feature type="transmembrane region" description="Helical" evidence="7">
    <location>
        <begin position="95"/>
        <end position="116"/>
    </location>
</feature>
<feature type="transmembrane region" description="Helical" evidence="7">
    <location>
        <begin position="262"/>
        <end position="283"/>
    </location>
</feature>
<organism evidence="9 10">
    <name type="scientific">Phytohabitans maris</name>
    <dbReference type="NCBI Taxonomy" id="3071409"/>
    <lineage>
        <taxon>Bacteria</taxon>
        <taxon>Bacillati</taxon>
        <taxon>Actinomycetota</taxon>
        <taxon>Actinomycetes</taxon>
        <taxon>Micromonosporales</taxon>
        <taxon>Micromonosporaceae</taxon>
    </lineage>
</organism>
<keyword evidence="4 7" id="KW-0812">Transmembrane</keyword>
<evidence type="ECO:0000256" key="7">
    <source>
        <dbReference type="RuleBase" id="RU363032"/>
    </source>
</evidence>
<keyword evidence="6 7" id="KW-0472">Membrane</keyword>
<dbReference type="PANTHER" id="PTHR43744:SF12">
    <property type="entry name" value="ABC TRANSPORTER PERMEASE PROTEIN MG189-RELATED"/>
    <property type="match status" value="1"/>
</dbReference>
<feature type="transmembrane region" description="Helical" evidence="7">
    <location>
        <begin position="128"/>
        <end position="153"/>
    </location>
</feature>
<dbReference type="SUPFAM" id="SSF161098">
    <property type="entry name" value="MetI-like"/>
    <property type="match status" value="1"/>
</dbReference>
<keyword evidence="2 7" id="KW-0813">Transport</keyword>
<comment type="caution">
    <text evidence="9">The sequence shown here is derived from an EMBL/GenBank/DDBJ whole genome shotgun (WGS) entry which is preliminary data.</text>
</comment>
<sequence length="298" mass="32418">MATLTEVPVRAARAGTPPPRRRAGRTLRRLPVRILVGLLVVAELYPLVWLVLGSFKTQDEFFSKPTWALPESFNLDNYTEAWAAGGLGRNVLNSVLVTVPALAFMIVLGVAAAFALEVMVWKGRGTVLLTFVAGIMIPGQMILVPLFTVYFQAGLTNTLWPLIITYTVMGLPLTVFLMAAYLRAIPREIFESAAVDGAGMLRGFVSIAVPMMRNAIVTVALVEFFSVWNDLLIALTFTTRDELATVQVGLLQFSDEYGSTQYGPLFAAISINVLGILVLYLFLNRQIMAGLAAGSVKG</sequence>
<comment type="similarity">
    <text evidence="7">Belongs to the binding-protein-dependent transport system permease family.</text>
</comment>
<evidence type="ECO:0000313" key="9">
    <source>
        <dbReference type="EMBL" id="MDQ7910365.1"/>
    </source>
</evidence>
<evidence type="ECO:0000256" key="1">
    <source>
        <dbReference type="ARBA" id="ARBA00004651"/>
    </source>
</evidence>
<dbReference type="CDD" id="cd06261">
    <property type="entry name" value="TM_PBP2"/>
    <property type="match status" value="1"/>
</dbReference>